<keyword evidence="5 8" id="KW-0406">Ion transport</keyword>
<proteinExistence type="inferred from homology"/>
<keyword evidence="4 8" id="KW-0915">Sodium</keyword>
<reference evidence="13" key="1">
    <citation type="journal article" date="2019" name="Int. J. Syst. Evol. Microbiol.">
        <title>The Global Catalogue of Microorganisms (GCM) 10K type strain sequencing project: providing services to taxonomists for standard genome sequencing and annotation.</title>
        <authorList>
            <consortium name="The Broad Institute Genomics Platform"/>
            <consortium name="The Broad Institute Genome Sequencing Center for Infectious Disease"/>
            <person name="Wu L."/>
            <person name="Ma J."/>
        </authorList>
    </citation>
    <scope>NUCLEOTIDE SEQUENCE [LARGE SCALE GENOMIC DNA]</scope>
    <source>
        <strain evidence="13">JCM 18326</strain>
    </source>
</reference>
<evidence type="ECO:0000259" key="10">
    <source>
        <dbReference type="Pfam" id="PF11973"/>
    </source>
</evidence>
<keyword evidence="1 8" id="KW-0813">Transport</keyword>
<keyword evidence="13" id="KW-1185">Reference proteome</keyword>
<name>A0ABP9D9A7_9BACT</name>
<dbReference type="Pfam" id="PF11973">
    <property type="entry name" value="NQRA_SLBB"/>
    <property type="match status" value="1"/>
</dbReference>
<dbReference type="InterPro" id="IPR056147">
    <property type="entry name" value="NQRA_N"/>
</dbReference>
<accession>A0ABP9D9A7</accession>
<evidence type="ECO:0000256" key="1">
    <source>
        <dbReference type="ARBA" id="ARBA00022448"/>
    </source>
</evidence>
<evidence type="ECO:0000256" key="2">
    <source>
        <dbReference type="ARBA" id="ARBA00022967"/>
    </source>
</evidence>
<dbReference type="HAMAP" id="MF_00425">
    <property type="entry name" value="NqrA"/>
    <property type="match status" value="1"/>
</dbReference>
<organism evidence="12 13">
    <name type="scientific">Algivirga pacifica</name>
    <dbReference type="NCBI Taxonomy" id="1162670"/>
    <lineage>
        <taxon>Bacteria</taxon>
        <taxon>Pseudomonadati</taxon>
        <taxon>Bacteroidota</taxon>
        <taxon>Cytophagia</taxon>
        <taxon>Cytophagales</taxon>
        <taxon>Flammeovirgaceae</taxon>
        <taxon>Algivirga</taxon>
    </lineage>
</organism>
<dbReference type="Pfam" id="PF05896">
    <property type="entry name" value="NQRA_N"/>
    <property type="match status" value="1"/>
</dbReference>
<dbReference type="EMBL" id="BAABJX010000029">
    <property type="protein sequence ID" value="GAA4833867.1"/>
    <property type="molecule type" value="Genomic_DNA"/>
</dbReference>
<keyword evidence="6 8" id="KW-0830">Ubiquinone</keyword>
<dbReference type="InterPro" id="IPR056148">
    <property type="entry name" value="NQRA_2nd"/>
</dbReference>
<evidence type="ECO:0000256" key="6">
    <source>
        <dbReference type="ARBA" id="ARBA00023075"/>
    </source>
</evidence>
<dbReference type="NCBIfam" id="NF003761">
    <property type="entry name" value="PRK05352.1-4"/>
    <property type="match status" value="1"/>
</dbReference>
<feature type="domain" description="NqrA second alpha/beta" evidence="11">
    <location>
        <begin position="117"/>
        <end position="257"/>
    </location>
</feature>
<comment type="function">
    <text evidence="8">NQR complex catalyzes the reduction of ubiquinone-1 to ubiquinol by two successive reactions, coupled with the transport of Na(+) ions from the cytoplasm to the periplasm. NqrA to NqrE are probably involved in the second step, the conversion of ubisemiquinone to ubiquinol.</text>
</comment>
<comment type="similarity">
    <text evidence="8">Belongs to the NqrA family.</text>
</comment>
<dbReference type="InterPro" id="IPR022615">
    <property type="entry name" value="NqrA_C_domain"/>
</dbReference>
<dbReference type="RefSeq" id="WP_345371238.1">
    <property type="nucleotide sequence ID" value="NZ_BAABJX010000029.1"/>
</dbReference>
<evidence type="ECO:0000256" key="8">
    <source>
        <dbReference type="HAMAP-Rule" id="MF_00425"/>
    </source>
</evidence>
<dbReference type="InterPro" id="IPR008703">
    <property type="entry name" value="NqrA"/>
</dbReference>
<comment type="caution">
    <text evidence="12">The sequence shown here is derived from an EMBL/GenBank/DDBJ whole genome shotgun (WGS) entry which is preliminary data.</text>
</comment>
<dbReference type="Pfam" id="PF24836">
    <property type="entry name" value="NQRA_2nd"/>
    <property type="match status" value="1"/>
</dbReference>
<comment type="catalytic activity">
    <reaction evidence="8">
        <text>a ubiquinone + n Na(+)(in) + NADH + H(+) = a ubiquinol + n Na(+)(out) + NAD(+)</text>
        <dbReference type="Rhea" id="RHEA:47748"/>
        <dbReference type="Rhea" id="RHEA-COMP:9565"/>
        <dbReference type="Rhea" id="RHEA-COMP:9566"/>
        <dbReference type="ChEBI" id="CHEBI:15378"/>
        <dbReference type="ChEBI" id="CHEBI:16389"/>
        <dbReference type="ChEBI" id="CHEBI:17976"/>
        <dbReference type="ChEBI" id="CHEBI:29101"/>
        <dbReference type="ChEBI" id="CHEBI:57540"/>
        <dbReference type="ChEBI" id="CHEBI:57945"/>
        <dbReference type="EC" id="7.2.1.1"/>
    </reaction>
</comment>
<feature type="domain" description="Na(+)-translocating NADH-quinone reductase subunit A C-terminal" evidence="10">
    <location>
        <begin position="264"/>
        <end position="311"/>
    </location>
</feature>
<comment type="subunit">
    <text evidence="8">Composed of six subunits; NqrA, NqrB, NqrC, NqrD, NqrE and NqrF.</text>
</comment>
<evidence type="ECO:0000259" key="11">
    <source>
        <dbReference type="Pfam" id="PF24836"/>
    </source>
</evidence>
<feature type="domain" description="NqrA N-terminal barrel-sandwich hybrid" evidence="9">
    <location>
        <begin position="5"/>
        <end position="98"/>
    </location>
</feature>
<evidence type="ECO:0000256" key="7">
    <source>
        <dbReference type="ARBA" id="ARBA00023201"/>
    </source>
</evidence>
<keyword evidence="2 8" id="KW-1278">Translocase</keyword>
<dbReference type="NCBIfam" id="TIGR01936">
    <property type="entry name" value="nqrA"/>
    <property type="match status" value="1"/>
</dbReference>
<dbReference type="Proteomes" id="UP001500298">
    <property type="component" value="Unassembled WGS sequence"/>
</dbReference>
<evidence type="ECO:0000259" key="9">
    <source>
        <dbReference type="Pfam" id="PF05896"/>
    </source>
</evidence>
<gene>
    <name evidence="8" type="primary">nqrA</name>
    <name evidence="12" type="ORF">GCM10023331_18850</name>
</gene>
<dbReference type="EC" id="7.2.1.1" evidence="8"/>
<evidence type="ECO:0000256" key="5">
    <source>
        <dbReference type="ARBA" id="ARBA00023065"/>
    </source>
</evidence>
<dbReference type="PANTHER" id="PTHR37839">
    <property type="entry name" value="NA(+)-TRANSLOCATING NADH-QUINONE REDUCTASE SUBUNIT A"/>
    <property type="match status" value="1"/>
</dbReference>
<evidence type="ECO:0000313" key="13">
    <source>
        <dbReference type="Proteomes" id="UP001500298"/>
    </source>
</evidence>
<keyword evidence="7 8" id="KW-0739">Sodium transport</keyword>
<evidence type="ECO:0000256" key="3">
    <source>
        <dbReference type="ARBA" id="ARBA00023027"/>
    </source>
</evidence>
<dbReference type="PANTHER" id="PTHR37839:SF1">
    <property type="entry name" value="NA(+)-TRANSLOCATING NADH-QUINONE REDUCTASE SUBUNIT A"/>
    <property type="match status" value="1"/>
</dbReference>
<keyword evidence="3 8" id="KW-0520">NAD</keyword>
<evidence type="ECO:0000313" key="12">
    <source>
        <dbReference type="EMBL" id="GAA4833867.1"/>
    </source>
</evidence>
<protein>
    <recommendedName>
        <fullName evidence="8">Na(+)-translocating NADH-quinone reductase subunit A</fullName>
        <shortName evidence="8">Na(+)-NQR subunit A</shortName>
        <shortName evidence="8">Na(+)-translocating NQR subunit A</shortName>
        <ecNumber evidence="8">7.2.1.1</ecNumber>
    </recommendedName>
    <alternativeName>
        <fullName evidence="8">NQR complex subunit A</fullName>
    </alternativeName>
    <alternativeName>
        <fullName evidence="8">NQR-1 subunit A</fullName>
    </alternativeName>
</protein>
<evidence type="ECO:0000256" key="4">
    <source>
        <dbReference type="ARBA" id="ARBA00023053"/>
    </source>
</evidence>
<sequence>MSVNIKLKKGFDIKLEGAANLSVASVDQPETFAVKPSSFVGFQRPKMLVKEGDVVKAGDPLFFDRKQEGVMYTAPVSGEVVAINRGAQRRLLEVVILKDKDIEYREFPKVSVDSLIKEDAKKTMLESGAWLELVQRPFAVVANIEADPRAIFISAFDTHPLAADTNFVLKGQEQYLQAGIEVLKKFTSNIHINVDNSSNIMAGLKGATINTFAGIHPAGNVGVQIHHVDPIRSGEDVVWTLTPQGLAIIGKLFTEGRYDTKKLVAIAGSEVSNPEYIETYVGARLDKVLSKKVSGSNVRVISGNVLTGEAIAKDGYLNHYDNLVTVIPEGNKPRFFLSDGWLAPIFNRLSFHKAFGLFAGSSKTYKLDTSLNGEERAFVFSGQFEKVLPMDIYPTYLLKAIMANDYDEMEALGIYELAEEDLALCEFIDVSKHDVQAILRRGLDELRLA</sequence>